<feature type="region of interest" description="Disordered" evidence="1">
    <location>
        <begin position="171"/>
        <end position="320"/>
    </location>
</feature>
<feature type="compositionally biased region" description="Polar residues" evidence="1">
    <location>
        <begin position="237"/>
        <end position="248"/>
    </location>
</feature>
<feature type="compositionally biased region" description="Low complexity" evidence="1">
    <location>
        <begin position="366"/>
        <end position="377"/>
    </location>
</feature>
<accession>A0A6H0XL82</accession>
<organism evidence="2 3">
    <name type="scientific">Peltaster fructicola</name>
    <dbReference type="NCBI Taxonomy" id="286661"/>
    <lineage>
        <taxon>Eukaryota</taxon>
        <taxon>Fungi</taxon>
        <taxon>Dikarya</taxon>
        <taxon>Ascomycota</taxon>
        <taxon>Pezizomycotina</taxon>
        <taxon>Dothideomycetes</taxon>
        <taxon>Dothideomycetes incertae sedis</taxon>
        <taxon>Peltaster</taxon>
    </lineage>
</organism>
<evidence type="ECO:0008006" key="4">
    <source>
        <dbReference type="Google" id="ProtNLM"/>
    </source>
</evidence>
<proteinExistence type="predicted"/>
<evidence type="ECO:0000313" key="3">
    <source>
        <dbReference type="Proteomes" id="UP000503462"/>
    </source>
</evidence>
<dbReference type="AlphaFoldDB" id="A0A6H0XL82"/>
<dbReference type="Proteomes" id="UP000503462">
    <property type="component" value="Chromosome 1"/>
</dbReference>
<dbReference type="OrthoDB" id="5204833at2759"/>
<dbReference type="EMBL" id="CP051139">
    <property type="protein sequence ID" value="QIW95472.1"/>
    <property type="molecule type" value="Genomic_DNA"/>
</dbReference>
<feature type="compositionally biased region" description="Low complexity" evidence="1">
    <location>
        <begin position="7"/>
        <end position="23"/>
    </location>
</feature>
<feature type="compositionally biased region" description="Polar residues" evidence="1">
    <location>
        <begin position="262"/>
        <end position="274"/>
    </location>
</feature>
<evidence type="ECO:0000313" key="2">
    <source>
        <dbReference type="EMBL" id="QIW95472.1"/>
    </source>
</evidence>
<feature type="compositionally biased region" description="Polar residues" evidence="1">
    <location>
        <begin position="557"/>
        <end position="571"/>
    </location>
</feature>
<protein>
    <recommendedName>
        <fullName evidence="4">Erythromycin esterase</fullName>
    </recommendedName>
</protein>
<gene>
    <name evidence="2" type="ORF">AMS68_000990</name>
</gene>
<feature type="region of interest" description="Disordered" evidence="1">
    <location>
        <begin position="519"/>
        <end position="613"/>
    </location>
</feature>
<feature type="region of interest" description="Disordered" evidence="1">
    <location>
        <begin position="756"/>
        <end position="779"/>
    </location>
</feature>
<feature type="compositionally biased region" description="Basic and acidic residues" evidence="1">
    <location>
        <begin position="171"/>
        <end position="182"/>
    </location>
</feature>
<feature type="region of interest" description="Disordered" evidence="1">
    <location>
        <begin position="342"/>
        <end position="388"/>
    </location>
</feature>
<sequence>MARRSARISSRTSSTPQPTTRTSLSYDPFVHGPRTVPAKLTSLQESDEMPGSFPMSPSVSIFEQPSKRQRTSIGTPTRASAIVPAREEMHPQATHQSTVKANEEARWLGFTAMPAHTDAATKDARVSFGVATPSKSKQSEAMVHTPSFKFTFQREQSLELSPAAKSLMQEKRAEAARIKEQMKGSGEATESVADALSRKIATPKSQRTRFSDVHSAQFQKMDSIAGHASAYRKDPQRLQTIQSPSRGTPASPAAAALKRSPSKTSLLATPSKIAQTAGAKRKADVQLTKTASEHAQSSSDQESASPRKRVKCVESTTTAHTVQSSVAAASALKLEHITTPTKSSLARAGSIKSTKESRIPGPAALSTPTKSTSTQSTEKPAASLRSKTPIKAAIGLTAPSATAASKTSLLSRSPIRPHVPTVQELIHRSPAKNTVPLHQDTTTVEPVPRTPLPSQSPSRPVVEKNPFKTASPLTNSNQAGTSSLLGRFGLLRSTPVKSILRSPQRLYSDDPAKVAAGTHLATPPQLTGRSGRKVPATAPVRKHVDFSSSTKAREATKQASISPSTSATQTRVAPISEKESTSSSITYPSLDDFKQDDSLSVQKRRQSSGPSDFTFRAGSEIVFAPSSTPTKTCITPRATSAYTIRYVAPESELPAVTNTVNATKQRKIRFENAVSVAQTNASPTTTLGSKKRKFDFENNVAEKDASCENKENHPTEITDDNDRPVKRLKAGASPHALTHGAQKAQAVSEVKKRTTLGVKPKSAIGKAPEKSQKKPGTTISMARLAALAQPKKRG</sequence>
<feature type="compositionally biased region" description="Polar residues" evidence="1">
    <location>
        <begin position="287"/>
        <end position="304"/>
    </location>
</feature>
<name>A0A6H0XL82_9PEZI</name>
<feature type="region of interest" description="Disordered" evidence="1">
    <location>
        <begin position="1"/>
        <end position="78"/>
    </location>
</feature>
<evidence type="ECO:0000256" key="1">
    <source>
        <dbReference type="SAM" id="MobiDB-lite"/>
    </source>
</evidence>
<keyword evidence="3" id="KW-1185">Reference proteome</keyword>
<feature type="region of interest" description="Disordered" evidence="1">
    <location>
        <begin position="431"/>
        <end position="479"/>
    </location>
</feature>
<reference evidence="2 3" key="1">
    <citation type="journal article" date="2016" name="Sci. Rep.">
        <title>Peltaster fructicola genome reveals evolution from an invasive phytopathogen to an ectophytic parasite.</title>
        <authorList>
            <person name="Xu C."/>
            <person name="Chen H."/>
            <person name="Gleason M.L."/>
            <person name="Xu J.R."/>
            <person name="Liu H."/>
            <person name="Zhang R."/>
            <person name="Sun G."/>
        </authorList>
    </citation>
    <scope>NUCLEOTIDE SEQUENCE [LARGE SCALE GENOMIC DNA]</scope>
    <source>
        <strain evidence="2 3">LNHT1506</strain>
    </source>
</reference>